<feature type="compositionally biased region" description="Basic residues" evidence="5">
    <location>
        <begin position="458"/>
        <end position="474"/>
    </location>
</feature>
<feature type="compositionally biased region" description="Acidic residues" evidence="5">
    <location>
        <begin position="478"/>
        <end position="490"/>
    </location>
</feature>
<dbReference type="Pfam" id="PF15624">
    <property type="entry name" value="Mif2_N"/>
    <property type="match status" value="1"/>
</dbReference>
<feature type="compositionally biased region" description="Low complexity" evidence="5">
    <location>
        <begin position="125"/>
        <end position="138"/>
    </location>
</feature>
<evidence type="ECO:0000259" key="7">
    <source>
        <dbReference type="Pfam" id="PF15624"/>
    </source>
</evidence>
<accession>A0ABR4EHV3</accession>
<feature type="compositionally biased region" description="Basic residues" evidence="5">
    <location>
        <begin position="285"/>
        <end position="294"/>
    </location>
</feature>
<feature type="compositionally biased region" description="Low complexity" evidence="5">
    <location>
        <begin position="90"/>
        <end position="101"/>
    </location>
</feature>
<feature type="region of interest" description="Disordered" evidence="5">
    <location>
        <begin position="451"/>
        <end position="490"/>
    </location>
</feature>
<dbReference type="Gene3D" id="2.60.120.10">
    <property type="entry name" value="Jelly Rolls"/>
    <property type="match status" value="1"/>
</dbReference>
<dbReference type="PANTHER" id="PTHR16684">
    <property type="entry name" value="CENTROMERE PROTEIN C"/>
    <property type="match status" value="1"/>
</dbReference>
<dbReference type="InterPro" id="IPR011051">
    <property type="entry name" value="RmlC_Cupin_sf"/>
</dbReference>
<evidence type="ECO:0000313" key="8">
    <source>
        <dbReference type="EMBL" id="KAL2282004.1"/>
    </source>
</evidence>
<feature type="compositionally biased region" description="Low complexity" evidence="5">
    <location>
        <begin position="351"/>
        <end position="360"/>
    </location>
</feature>
<comment type="caution">
    <text evidence="8">The sequence shown here is derived from an EMBL/GenBank/DDBJ whole genome shotgun (WGS) entry which is preliminary data.</text>
</comment>
<proteinExistence type="inferred from homology"/>
<gene>
    <name evidence="8" type="ORF">FJTKL_11091</name>
</gene>
<evidence type="ECO:0000313" key="9">
    <source>
        <dbReference type="Proteomes" id="UP001600888"/>
    </source>
</evidence>
<dbReference type="InterPro" id="IPR025974">
    <property type="entry name" value="Mif2/CENP-C_cupin"/>
</dbReference>
<dbReference type="SUPFAM" id="SSF51182">
    <property type="entry name" value="RmlC-like cupins"/>
    <property type="match status" value="1"/>
</dbReference>
<evidence type="ECO:0000256" key="2">
    <source>
        <dbReference type="ARBA" id="ARBA00010291"/>
    </source>
</evidence>
<feature type="domain" description="Mif2 N-terminal" evidence="7">
    <location>
        <begin position="18"/>
        <end position="149"/>
    </location>
</feature>
<dbReference type="Pfam" id="PF11699">
    <property type="entry name" value="CENP-C_C"/>
    <property type="match status" value="1"/>
</dbReference>
<dbReference type="InterPro" id="IPR028386">
    <property type="entry name" value="CENP-C/Mif2/cnp3"/>
</dbReference>
<dbReference type="InterPro" id="IPR028929">
    <property type="entry name" value="Mif2_N"/>
</dbReference>
<sequence length="716" mass="79105">MAPRPSAQRRSNAQSEAFHDLGVRGRKTGVFLKDTGARDEHGMQPLDDIFSSPEKDSQNGVEDDDEESDEEPMDIDETTGPAPSAFMNGSRFPPARARSPPKTNMQSPAKRNPHLGHSSSPIRGSVVRPSDDASSSPRPSKPPQRKLDFKNKPSLLKTNGINGKGKAVATTNGHVSPAEEEEEEEEEEPQLDEESMAILDGGDDYAGEDDEAPEEDDDATEPADAEEEEVQEEPPAPPAAKRKGRPKKAPPVEESEDAPEEAAEEQPEEEPIMQSVEADVEPPRAGKKRGRPSKNKAAEEETAEQPTKKKAKRVSDVAEDETGESSQQNSGRKRGRPKATTAAGSNNSSMAAKKPTAPKQKQAKKQRVSTGVGDTSLAEVPRGPPLPKSRGLIISRREPPGGLTTRSGRTSYQPLQYWKNERVELDDDEVFDDGKQHIRLPRIKEIVRYDEPEAEHKTARRKAGRPPAGKKSKRRDYDSEEDELEPWEENADSISGEVVVWQPEHELNPPGPDEQIEVAEEQLAVSAGAIVTREIRNATFKFAKTLSTPFFGAGVVDLPPHSEKKPKNARKMHMAFFVFSGRVQVTVADTTFSIGKGGMWFVPRGKATQSAHGSSRYVALIWLTWLQATITVSRTATTCRRGLCFLKAARCSVVLWARPVWSRNDRVGWDATSRTERLWRVLCRHVGAKIPLREAVCRVYSIPRCERIMLKCKGVF</sequence>
<name>A0ABR4EHV3_9PEZI</name>
<reference evidence="8 9" key="1">
    <citation type="submission" date="2024-03" db="EMBL/GenBank/DDBJ databases">
        <title>A high-quality draft genome sequence of Diaporthe vaccinii, a causative agent of upright dieback and viscid rot disease in cranberry plants.</title>
        <authorList>
            <person name="Sarrasin M."/>
            <person name="Lang B.F."/>
            <person name="Burger G."/>
        </authorList>
    </citation>
    <scope>NUCLEOTIDE SEQUENCE [LARGE SCALE GENOMIC DNA]</scope>
    <source>
        <strain evidence="8 9">IS7</strain>
    </source>
</reference>
<evidence type="ECO:0000256" key="5">
    <source>
        <dbReference type="SAM" id="MobiDB-lite"/>
    </source>
</evidence>
<keyword evidence="9" id="KW-1185">Reference proteome</keyword>
<protein>
    <recommendedName>
        <fullName evidence="10">Cupin domain-containing protein</fullName>
    </recommendedName>
</protein>
<feature type="domain" description="Mif2/CENP-C cupin" evidence="6">
    <location>
        <begin position="540"/>
        <end position="609"/>
    </location>
</feature>
<dbReference type="InterPro" id="IPR014710">
    <property type="entry name" value="RmlC-like_jellyroll"/>
</dbReference>
<dbReference type="PRINTS" id="PR00929">
    <property type="entry name" value="ATHOOK"/>
</dbReference>
<dbReference type="EMBL" id="JBAWTH010000052">
    <property type="protein sequence ID" value="KAL2282004.1"/>
    <property type="molecule type" value="Genomic_DNA"/>
</dbReference>
<dbReference type="InterPro" id="IPR017956">
    <property type="entry name" value="AT_hook_DNA-bd_motif"/>
</dbReference>
<evidence type="ECO:0000259" key="6">
    <source>
        <dbReference type="Pfam" id="PF11699"/>
    </source>
</evidence>
<feature type="compositionally biased region" description="Acidic residues" evidence="5">
    <location>
        <begin position="178"/>
        <end position="232"/>
    </location>
</feature>
<keyword evidence="4" id="KW-0539">Nucleus</keyword>
<organism evidence="8 9">
    <name type="scientific">Diaporthe vaccinii</name>
    <dbReference type="NCBI Taxonomy" id="105482"/>
    <lineage>
        <taxon>Eukaryota</taxon>
        <taxon>Fungi</taxon>
        <taxon>Dikarya</taxon>
        <taxon>Ascomycota</taxon>
        <taxon>Pezizomycotina</taxon>
        <taxon>Sordariomycetes</taxon>
        <taxon>Sordariomycetidae</taxon>
        <taxon>Diaporthales</taxon>
        <taxon>Diaporthaceae</taxon>
        <taxon>Diaporthe</taxon>
        <taxon>Diaporthe eres species complex</taxon>
    </lineage>
</organism>
<dbReference type="PANTHER" id="PTHR16684:SF11">
    <property type="entry name" value="CENTROMERE PROTEIN C"/>
    <property type="match status" value="1"/>
</dbReference>
<evidence type="ECO:0008006" key="10">
    <source>
        <dbReference type="Google" id="ProtNLM"/>
    </source>
</evidence>
<feature type="compositionally biased region" description="Acidic residues" evidence="5">
    <location>
        <begin position="61"/>
        <end position="77"/>
    </location>
</feature>
<comment type="subcellular location">
    <subcellularLocation>
        <location evidence="1">Nucleus</location>
    </subcellularLocation>
</comment>
<dbReference type="Proteomes" id="UP001600888">
    <property type="component" value="Unassembled WGS sequence"/>
</dbReference>
<evidence type="ECO:0000256" key="4">
    <source>
        <dbReference type="ARBA" id="ARBA00023242"/>
    </source>
</evidence>
<evidence type="ECO:0000256" key="1">
    <source>
        <dbReference type="ARBA" id="ARBA00004123"/>
    </source>
</evidence>
<comment type="similarity">
    <text evidence="2">Belongs to the CENP-C/MIF2 family.</text>
</comment>
<feature type="region of interest" description="Disordered" evidence="5">
    <location>
        <begin position="1"/>
        <end position="410"/>
    </location>
</feature>
<evidence type="ECO:0000256" key="3">
    <source>
        <dbReference type="ARBA" id="ARBA00023125"/>
    </source>
</evidence>
<feature type="compositionally biased region" description="Acidic residues" evidence="5">
    <location>
        <begin position="253"/>
        <end position="271"/>
    </location>
</feature>
<keyword evidence="3" id="KW-0238">DNA-binding</keyword>